<dbReference type="Proteomes" id="UP001348641">
    <property type="component" value="Unassembled WGS sequence"/>
</dbReference>
<comment type="caution">
    <text evidence="1">The sequence shown here is derived from an EMBL/GenBank/DDBJ whole genome shotgun (WGS) entry which is preliminary data.</text>
</comment>
<evidence type="ECO:0000313" key="2">
    <source>
        <dbReference type="Proteomes" id="UP001348641"/>
    </source>
</evidence>
<evidence type="ECO:0008006" key="3">
    <source>
        <dbReference type="Google" id="ProtNLM"/>
    </source>
</evidence>
<protein>
    <recommendedName>
        <fullName evidence="3">DUF1877 family protein</fullName>
    </recommendedName>
</protein>
<gene>
    <name evidence="1" type="ORF">Q8A49_28135</name>
</gene>
<dbReference type="EMBL" id="JAUUCC010000108">
    <property type="protein sequence ID" value="MEE2054374.1"/>
    <property type="molecule type" value="Genomic_DNA"/>
</dbReference>
<proteinExistence type="predicted"/>
<dbReference type="RefSeq" id="WP_330161224.1">
    <property type="nucleotide sequence ID" value="NZ_BAAAJA010000021.1"/>
</dbReference>
<accession>A0ABU7KZG0</accession>
<organism evidence="1 2">
    <name type="scientific">Nocardiopsis tropica</name>
    <dbReference type="NCBI Taxonomy" id="109330"/>
    <lineage>
        <taxon>Bacteria</taxon>
        <taxon>Bacillati</taxon>
        <taxon>Actinomycetota</taxon>
        <taxon>Actinomycetes</taxon>
        <taxon>Streptosporangiales</taxon>
        <taxon>Nocardiopsidaceae</taxon>
        <taxon>Nocardiopsis</taxon>
    </lineage>
</organism>
<reference evidence="1 2" key="1">
    <citation type="submission" date="2023-07" db="EMBL/GenBank/DDBJ databases">
        <authorList>
            <person name="Girao M."/>
            <person name="Carvalho M.F."/>
        </authorList>
    </citation>
    <scope>NUCLEOTIDE SEQUENCE [LARGE SCALE GENOMIC DNA]</scope>
    <source>
        <strain evidence="1 2">66/93</strain>
    </source>
</reference>
<dbReference type="InterPro" id="IPR035944">
    <property type="entry name" value="YfbM-like_sf"/>
</dbReference>
<name>A0ABU7KZG0_9ACTN</name>
<evidence type="ECO:0000313" key="1">
    <source>
        <dbReference type="EMBL" id="MEE2054374.1"/>
    </source>
</evidence>
<sequence>MALTQQLARVSPQYLAQCRAAAEVSHDGDPDWDPPAEDTVDLDWAIWGLIRFCQRMRIEGPCVQVLERSISGDPGGDVAFLDHPEVYDGFDSPPALLAPAAAAEVARGLAALDIGEVLACLPVNRLEAAEACGFRGFDGHPREYLVEHFGLLQSFYLIAGQRGLAVLTWTD</sequence>
<dbReference type="Gene3D" id="3.40.1760.10">
    <property type="entry name" value="YfbM-like super family"/>
    <property type="match status" value="1"/>
</dbReference>